<sequence>MNTTMVHCLLHLNRRPTLLHLPSNPYHCANRRRLLLRPAVTTSDFAAKPSSPLFPHNSDGPTLDLSLEPDVPHTDEDPDSTPRGQSIRPKRTRSSIKTYKEPEVLETGNGTSSEPKSQEEKLSILDSSWLPDGWTVQVKTKRTGQKYKVA</sequence>
<keyword evidence="2" id="KW-1185">Reference proteome</keyword>
<dbReference type="EMBL" id="CM042011">
    <property type="protein sequence ID" value="KAI3767792.1"/>
    <property type="molecule type" value="Genomic_DNA"/>
</dbReference>
<gene>
    <name evidence="1" type="ORF">L2E82_18199</name>
</gene>
<comment type="caution">
    <text evidence="1">The sequence shown here is derived from an EMBL/GenBank/DDBJ whole genome shotgun (WGS) entry which is preliminary data.</text>
</comment>
<name>A0ACB9F9H7_CICIN</name>
<evidence type="ECO:0000313" key="1">
    <source>
        <dbReference type="EMBL" id="KAI3767792.1"/>
    </source>
</evidence>
<protein>
    <submittedName>
        <fullName evidence="1">Uncharacterized protein</fullName>
    </submittedName>
</protein>
<accession>A0ACB9F9H7</accession>
<reference evidence="1 2" key="2">
    <citation type="journal article" date="2022" name="Mol. Ecol. Resour.">
        <title>The genomes of chicory, endive, great burdock and yacon provide insights into Asteraceae paleo-polyploidization history and plant inulin production.</title>
        <authorList>
            <person name="Fan W."/>
            <person name="Wang S."/>
            <person name="Wang H."/>
            <person name="Wang A."/>
            <person name="Jiang F."/>
            <person name="Liu H."/>
            <person name="Zhao H."/>
            <person name="Xu D."/>
            <person name="Zhang Y."/>
        </authorList>
    </citation>
    <scope>NUCLEOTIDE SEQUENCE [LARGE SCALE GENOMIC DNA]</scope>
    <source>
        <strain evidence="2">cv. Punajuju</strain>
        <tissue evidence="1">Leaves</tissue>
    </source>
</reference>
<reference evidence="2" key="1">
    <citation type="journal article" date="2022" name="Mol. Ecol. Resour.">
        <title>The genomes of chicory, endive, great burdock and yacon provide insights into Asteraceae palaeo-polyploidization history and plant inulin production.</title>
        <authorList>
            <person name="Fan W."/>
            <person name="Wang S."/>
            <person name="Wang H."/>
            <person name="Wang A."/>
            <person name="Jiang F."/>
            <person name="Liu H."/>
            <person name="Zhao H."/>
            <person name="Xu D."/>
            <person name="Zhang Y."/>
        </authorList>
    </citation>
    <scope>NUCLEOTIDE SEQUENCE [LARGE SCALE GENOMIC DNA]</scope>
    <source>
        <strain evidence="2">cv. Punajuju</strain>
    </source>
</reference>
<organism evidence="1 2">
    <name type="scientific">Cichorium intybus</name>
    <name type="common">Chicory</name>
    <dbReference type="NCBI Taxonomy" id="13427"/>
    <lineage>
        <taxon>Eukaryota</taxon>
        <taxon>Viridiplantae</taxon>
        <taxon>Streptophyta</taxon>
        <taxon>Embryophyta</taxon>
        <taxon>Tracheophyta</taxon>
        <taxon>Spermatophyta</taxon>
        <taxon>Magnoliopsida</taxon>
        <taxon>eudicotyledons</taxon>
        <taxon>Gunneridae</taxon>
        <taxon>Pentapetalae</taxon>
        <taxon>asterids</taxon>
        <taxon>campanulids</taxon>
        <taxon>Asterales</taxon>
        <taxon>Asteraceae</taxon>
        <taxon>Cichorioideae</taxon>
        <taxon>Cichorieae</taxon>
        <taxon>Cichoriinae</taxon>
        <taxon>Cichorium</taxon>
    </lineage>
</organism>
<dbReference type="Proteomes" id="UP001055811">
    <property type="component" value="Linkage Group LG03"/>
</dbReference>
<proteinExistence type="predicted"/>
<evidence type="ECO:0000313" key="2">
    <source>
        <dbReference type="Proteomes" id="UP001055811"/>
    </source>
</evidence>